<sequence length="235" mass="24083">MLPWLVGLAIVAVLGLVAAVVPLLGAEDEPDPVALPSAVETPSWRVGYPSGPSTIAPTTPSPSPSPSVSRSASPSPSPSVPATVAAPPQSRAPSAKPAAPSGPKGNPSGANIARGRPAFASTEADETRAAGAVDGDVATRWSSAYSAPEWIMVDLGEAWKISSVTLFWETAYGRAYRIEVSGDGNTWKSIYSTAAGAGGTVKATAPAGTTGRYVRLYGTEVATIWGFSIFEMEVR</sequence>
<dbReference type="SUPFAM" id="SSF49785">
    <property type="entry name" value="Galactose-binding domain-like"/>
    <property type="match status" value="1"/>
</dbReference>
<feature type="compositionally biased region" description="Low complexity" evidence="1">
    <location>
        <begin position="49"/>
        <end position="58"/>
    </location>
</feature>
<dbReference type="InterPro" id="IPR008979">
    <property type="entry name" value="Galactose-bd-like_sf"/>
</dbReference>
<dbReference type="RefSeq" id="WP_306838598.1">
    <property type="nucleotide sequence ID" value="NZ_JAUSRA010000001.1"/>
</dbReference>
<gene>
    <name evidence="3" type="ORF">J2S43_008151</name>
</gene>
<feature type="domain" description="F5/8 type C" evidence="2">
    <location>
        <begin position="98"/>
        <end position="235"/>
    </location>
</feature>
<dbReference type="InterPro" id="IPR000421">
    <property type="entry name" value="FA58C"/>
</dbReference>
<proteinExistence type="predicted"/>
<organism evidence="3 4">
    <name type="scientific">Catenuloplanes nepalensis</name>
    <dbReference type="NCBI Taxonomy" id="587533"/>
    <lineage>
        <taxon>Bacteria</taxon>
        <taxon>Bacillati</taxon>
        <taxon>Actinomycetota</taxon>
        <taxon>Actinomycetes</taxon>
        <taxon>Micromonosporales</taxon>
        <taxon>Micromonosporaceae</taxon>
        <taxon>Catenuloplanes</taxon>
    </lineage>
</organism>
<protein>
    <recommendedName>
        <fullName evidence="2">F5/8 type C domain-containing protein</fullName>
    </recommendedName>
</protein>
<evidence type="ECO:0000259" key="2">
    <source>
        <dbReference type="PROSITE" id="PS50022"/>
    </source>
</evidence>
<comment type="caution">
    <text evidence="3">The sequence shown here is derived from an EMBL/GenBank/DDBJ whole genome shotgun (WGS) entry which is preliminary data.</text>
</comment>
<evidence type="ECO:0000256" key="1">
    <source>
        <dbReference type="SAM" id="MobiDB-lite"/>
    </source>
</evidence>
<dbReference type="EMBL" id="JAUSRA010000001">
    <property type="protein sequence ID" value="MDP9799639.1"/>
    <property type="molecule type" value="Genomic_DNA"/>
</dbReference>
<dbReference type="Proteomes" id="UP001240984">
    <property type="component" value="Unassembled WGS sequence"/>
</dbReference>
<evidence type="ECO:0000313" key="4">
    <source>
        <dbReference type="Proteomes" id="UP001240984"/>
    </source>
</evidence>
<dbReference type="Gene3D" id="2.60.120.260">
    <property type="entry name" value="Galactose-binding domain-like"/>
    <property type="match status" value="1"/>
</dbReference>
<name>A0ABT9N7H3_9ACTN</name>
<dbReference type="Pfam" id="PF00754">
    <property type="entry name" value="F5_F8_type_C"/>
    <property type="match status" value="1"/>
</dbReference>
<evidence type="ECO:0000313" key="3">
    <source>
        <dbReference type="EMBL" id="MDP9799639.1"/>
    </source>
</evidence>
<reference evidence="3 4" key="1">
    <citation type="submission" date="2023-07" db="EMBL/GenBank/DDBJ databases">
        <title>Sequencing the genomes of 1000 actinobacteria strains.</title>
        <authorList>
            <person name="Klenk H.-P."/>
        </authorList>
    </citation>
    <scope>NUCLEOTIDE SEQUENCE [LARGE SCALE GENOMIC DNA]</scope>
    <source>
        <strain evidence="3 4">DSM 44710</strain>
    </source>
</reference>
<keyword evidence="4" id="KW-1185">Reference proteome</keyword>
<dbReference type="PROSITE" id="PS50022">
    <property type="entry name" value="FA58C_3"/>
    <property type="match status" value="1"/>
</dbReference>
<feature type="region of interest" description="Disordered" evidence="1">
    <location>
        <begin position="42"/>
        <end position="114"/>
    </location>
</feature>
<accession>A0ABT9N7H3</accession>
<feature type="compositionally biased region" description="Low complexity" evidence="1">
    <location>
        <begin position="66"/>
        <end position="110"/>
    </location>
</feature>